<protein>
    <submittedName>
        <fullName evidence="11">Sodium:proton antiporter</fullName>
    </submittedName>
</protein>
<dbReference type="RefSeq" id="WP_107001278.1">
    <property type="nucleotide sequence ID" value="NZ_JAQDZI010000010.1"/>
</dbReference>
<feature type="transmembrane region" description="Helical" evidence="9">
    <location>
        <begin position="220"/>
        <end position="239"/>
    </location>
</feature>
<feature type="transmembrane region" description="Helical" evidence="9">
    <location>
        <begin position="99"/>
        <end position="122"/>
    </location>
</feature>
<feature type="transmembrane region" description="Helical" evidence="9">
    <location>
        <begin position="181"/>
        <end position="199"/>
    </location>
</feature>
<feature type="transmembrane region" description="Helical" evidence="9">
    <location>
        <begin position="62"/>
        <end position="87"/>
    </location>
</feature>
<dbReference type="EMBL" id="PYLO01000003">
    <property type="protein sequence ID" value="PST37095.1"/>
    <property type="molecule type" value="Genomic_DNA"/>
</dbReference>
<evidence type="ECO:0000313" key="11">
    <source>
        <dbReference type="EMBL" id="PST37095.1"/>
    </source>
</evidence>
<evidence type="ECO:0000313" key="12">
    <source>
        <dbReference type="Proteomes" id="UP000241048"/>
    </source>
</evidence>
<dbReference type="AlphaFoldDB" id="A0A2T3FP85"/>
<keyword evidence="6 9" id="KW-1133">Transmembrane helix</keyword>
<gene>
    <name evidence="11" type="ORF">C7U56_11225</name>
</gene>
<keyword evidence="7 9" id="KW-0472">Membrane</keyword>
<evidence type="ECO:0000256" key="3">
    <source>
        <dbReference type="ARBA" id="ARBA00022449"/>
    </source>
</evidence>
<dbReference type="PANTHER" id="PTHR33451">
    <property type="entry name" value="MALATE-2H(+)/NA(+)-LACTATE ANTIPORTER"/>
    <property type="match status" value="1"/>
</dbReference>
<keyword evidence="12" id="KW-1185">Reference proteome</keyword>
<evidence type="ECO:0000256" key="2">
    <source>
        <dbReference type="ARBA" id="ARBA00022448"/>
    </source>
</evidence>
<comment type="caution">
    <text evidence="11">The sequence shown here is derived from an EMBL/GenBank/DDBJ whole genome shotgun (WGS) entry which is preliminary data.</text>
</comment>
<dbReference type="InterPro" id="IPR018461">
    <property type="entry name" value="Na/H_Antiport_NhaC-like_C"/>
</dbReference>
<sequence length="431" mass="45814">MLEGIVLLAFIAALAGCVFTGASVLWALAGGYLIFCVYGLIRKHSFAELGKMSLSGVKTVRNILMIFGLIGFITALWRASGTIAVIVCWSSKLVSPSAFLVIAFLLNCMVSILTGTSFGTGATMGVICMAMGRAMELDPFWIGGAILSGIYFGDRCSPVSSSANLVCVLTKTDIYENIREMIKTSLVPFVATCILYYIVGRSMSAGNGRMDVEGLFSNRFVLHWSAVIPAAIILVLSVFRVEVKKTMLISIVLAAFLSVALQGRTIGEILQMCLTGYQASDPALNAMMNGGGLKSMIKVAAIVSLSSCYAGIFEGTGLLKPIQGKIEALSRKITPFGATFAVAAVASMIACNQTLSIMLTHQLCKEGNPDNKRFAIDLENTAVVLAPLVPWSIAGAVPLAAVGAPIASVVVASYLYILPIWSFLVRLIRRS</sequence>
<evidence type="ECO:0000256" key="8">
    <source>
        <dbReference type="ARBA" id="ARBA00038435"/>
    </source>
</evidence>
<name>A0A2T3FP85_9CLOT</name>
<dbReference type="PANTHER" id="PTHR33451:SF3">
    <property type="entry name" value="MALATE-2H(+)_NA(+)-LACTATE ANTIPORTER"/>
    <property type="match status" value="1"/>
</dbReference>
<evidence type="ECO:0000256" key="7">
    <source>
        <dbReference type="ARBA" id="ARBA00023136"/>
    </source>
</evidence>
<accession>A0A2T3FP85</accession>
<feature type="transmembrane region" description="Helical" evidence="9">
    <location>
        <begin position="295"/>
        <end position="313"/>
    </location>
</feature>
<dbReference type="InterPro" id="IPR052180">
    <property type="entry name" value="NhaC_Na-H+_Antiporter"/>
</dbReference>
<feature type="transmembrane region" description="Helical" evidence="9">
    <location>
        <begin position="25"/>
        <end position="41"/>
    </location>
</feature>
<comment type="subcellular location">
    <subcellularLocation>
        <location evidence="1">Cell membrane</location>
        <topology evidence="1">Multi-pass membrane protein</topology>
    </subcellularLocation>
</comment>
<keyword evidence="4" id="KW-1003">Cell membrane</keyword>
<organism evidence="11 12">
    <name type="scientific">Clostridium fessum</name>
    <dbReference type="NCBI Taxonomy" id="2126740"/>
    <lineage>
        <taxon>Bacteria</taxon>
        <taxon>Bacillati</taxon>
        <taxon>Bacillota</taxon>
        <taxon>Clostridia</taxon>
        <taxon>Eubacteriales</taxon>
        <taxon>Clostridiaceae</taxon>
        <taxon>Clostridium</taxon>
    </lineage>
</organism>
<feature type="transmembrane region" description="Helical" evidence="9">
    <location>
        <begin position="333"/>
        <end position="359"/>
    </location>
</feature>
<evidence type="ECO:0000259" key="10">
    <source>
        <dbReference type="Pfam" id="PF03553"/>
    </source>
</evidence>
<feature type="transmembrane region" description="Helical" evidence="9">
    <location>
        <begin position="380"/>
        <end position="400"/>
    </location>
</feature>
<comment type="similarity">
    <text evidence="8">Belongs to the NhaC Na(+)/H(+) (TC 2.A.35) antiporter family.</text>
</comment>
<evidence type="ECO:0000256" key="9">
    <source>
        <dbReference type="SAM" id="Phobius"/>
    </source>
</evidence>
<dbReference type="Proteomes" id="UP000241048">
    <property type="component" value="Unassembled WGS sequence"/>
</dbReference>
<feature type="domain" description="Na+/H+ antiporter NhaC-like C-terminal" evidence="10">
    <location>
        <begin position="149"/>
        <end position="420"/>
    </location>
</feature>
<reference evidence="11 12" key="1">
    <citation type="submission" date="2018-03" db="EMBL/GenBank/DDBJ databases">
        <title>Lachnoclostridium SNUG30386 gen.nov., sp.nov., isolated from human faeces.</title>
        <authorList>
            <person name="Seo B."/>
            <person name="Jeon K."/>
            <person name="Ko G."/>
        </authorList>
    </citation>
    <scope>NUCLEOTIDE SEQUENCE [LARGE SCALE GENOMIC DNA]</scope>
    <source>
        <strain evidence="11 12">SNUG30386</strain>
    </source>
</reference>
<feature type="transmembrane region" description="Helical" evidence="9">
    <location>
        <begin position="406"/>
        <end position="428"/>
    </location>
</feature>
<evidence type="ECO:0000256" key="6">
    <source>
        <dbReference type="ARBA" id="ARBA00022989"/>
    </source>
</evidence>
<proteinExistence type="inferred from homology"/>
<evidence type="ECO:0000256" key="4">
    <source>
        <dbReference type="ARBA" id="ARBA00022475"/>
    </source>
</evidence>
<evidence type="ECO:0000256" key="5">
    <source>
        <dbReference type="ARBA" id="ARBA00022692"/>
    </source>
</evidence>
<dbReference type="Pfam" id="PF03553">
    <property type="entry name" value="Na_H_antiporter"/>
    <property type="match status" value="1"/>
</dbReference>
<dbReference type="GO" id="GO:0005886">
    <property type="term" value="C:plasma membrane"/>
    <property type="evidence" value="ECO:0007669"/>
    <property type="project" value="UniProtKB-SubCell"/>
</dbReference>
<keyword evidence="3" id="KW-0050">Antiport</keyword>
<keyword evidence="2" id="KW-0813">Transport</keyword>
<evidence type="ECO:0000256" key="1">
    <source>
        <dbReference type="ARBA" id="ARBA00004651"/>
    </source>
</evidence>
<keyword evidence="5 9" id="KW-0812">Transmembrane</keyword>
<dbReference type="GO" id="GO:0015297">
    <property type="term" value="F:antiporter activity"/>
    <property type="evidence" value="ECO:0007669"/>
    <property type="project" value="UniProtKB-KW"/>
</dbReference>